<evidence type="ECO:0000256" key="2">
    <source>
        <dbReference type="ARBA" id="ARBA00022475"/>
    </source>
</evidence>
<feature type="transmembrane region" description="Helical" evidence="7">
    <location>
        <begin position="366"/>
        <end position="392"/>
    </location>
</feature>
<proteinExistence type="predicted"/>
<feature type="transmembrane region" description="Helical" evidence="7">
    <location>
        <begin position="93"/>
        <end position="113"/>
    </location>
</feature>
<dbReference type="GO" id="GO:0005886">
    <property type="term" value="C:plasma membrane"/>
    <property type="evidence" value="ECO:0007669"/>
    <property type="project" value="UniProtKB-SubCell"/>
</dbReference>
<comment type="subcellular location">
    <subcellularLocation>
        <location evidence="1">Cell inner membrane</location>
        <topology evidence="1">Multi-pass membrane protein</topology>
    </subcellularLocation>
</comment>
<keyword evidence="4 7" id="KW-0812">Transmembrane</keyword>
<feature type="transmembrane region" description="Helical" evidence="7">
    <location>
        <begin position="343"/>
        <end position="360"/>
    </location>
</feature>
<keyword evidence="3" id="KW-0997">Cell inner membrane</keyword>
<keyword evidence="10" id="KW-1185">Reference proteome</keyword>
<dbReference type="NCBIfam" id="TIGR00786">
    <property type="entry name" value="dctM"/>
    <property type="match status" value="1"/>
</dbReference>
<protein>
    <submittedName>
        <fullName evidence="9">Sialic acid TRAP transporter permease protein SiaT</fullName>
    </submittedName>
</protein>
<keyword evidence="2" id="KW-1003">Cell membrane</keyword>
<evidence type="ECO:0000256" key="4">
    <source>
        <dbReference type="ARBA" id="ARBA00022692"/>
    </source>
</evidence>
<dbReference type="Proteomes" id="UP000319143">
    <property type="component" value="Unassembled WGS sequence"/>
</dbReference>
<name>A0A5C6DSM1_9BACT</name>
<feature type="transmembrane region" description="Helical" evidence="7">
    <location>
        <begin position="249"/>
        <end position="267"/>
    </location>
</feature>
<gene>
    <name evidence="9" type="primary">siaT_2</name>
    <name evidence="9" type="ORF">Poly41_20980</name>
</gene>
<evidence type="ECO:0000256" key="3">
    <source>
        <dbReference type="ARBA" id="ARBA00022519"/>
    </source>
</evidence>
<evidence type="ECO:0000313" key="10">
    <source>
        <dbReference type="Proteomes" id="UP000319143"/>
    </source>
</evidence>
<feature type="transmembrane region" description="Helical" evidence="7">
    <location>
        <begin position="154"/>
        <end position="187"/>
    </location>
</feature>
<dbReference type="OrthoDB" id="9772674at2"/>
<dbReference type="Pfam" id="PF06808">
    <property type="entry name" value="DctM"/>
    <property type="match status" value="1"/>
</dbReference>
<dbReference type="PIRSF" id="PIRSF006066">
    <property type="entry name" value="HI0050"/>
    <property type="match status" value="1"/>
</dbReference>
<keyword evidence="6 7" id="KW-0472">Membrane</keyword>
<keyword evidence="5 7" id="KW-1133">Transmembrane helix</keyword>
<feature type="domain" description="TRAP C4-dicarboxylate transport system permease DctM subunit" evidence="8">
    <location>
        <begin position="8"/>
        <end position="424"/>
    </location>
</feature>
<evidence type="ECO:0000259" key="8">
    <source>
        <dbReference type="Pfam" id="PF06808"/>
    </source>
</evidence>
<feature type="transmembrane region" description="Helical" evidence="7">
    <location>
        <begin position="321"/>
        <end position="338"/>
    </location>
</feature>
<dbReference type="EMBL" id="SJPV01000003">
    <property type="protein sequence ID" value="TWU39275.1"/>
    <property type="molecule type" value="Genomic_DNA"/>
</dbReference>
<comment type="caution">
    <text evidence="9">The sequence shown here is derived from an EMBL/GenBank/DDBJ whole genome shotgun (WGS) entry which is preliminary data.</text>
</comment>
<dbReference type="InterPro" id="IPR004681">
    <property type="entry name" value="TRAP_DctM"/>
</dbReference>
<feature type="transmembrane region" description="Helical" evidence="7">
    <location>
        <begin position="47"/>
        <end position="72"/>
    </location>
</feature>
<sequence>MTLLLLVLGMLGLMAVRVPVAHAMLLPCLLYTAISPDITMGVALQRMVAGINSFPLLAVPLFIMTGYLANAAGLSQRLFDLLARLLRHLPGRLAYVNVGCSVMFSWMSGAAIADAAGLGAVLVPAMRKEGYDEGFSLGLTGASSMIGPIMPPSIPAIIFAVTAGVSVGGLFFAGVIPALILATSLCLHVFLHVRRHPLAADRVEIANAESERIEASGTGRAVAAAIPVLLTPVIILGGILGGVFTPTEAAAAAVMYMMVLGGCYRSLSWKALSNVFLRTSATTGTILLIVASASLFGWIIAREQGPQMVAESLLAVTDNPIVFLLLVNAFLLLVGMLLEPTAALLICVPVLLPVAIQFGIDPLHLGIVMILNLVIGLITPPVGLVLYVLSSVTGSSMPVIMRGIAPFLVPLIATLLIVTFVPSISLWLPDWLGMN</sequence>
<organism evidence="9 10">
    <name type="scientific">Novipirellula artificiosorum</name>
    <dbReference type="NCBI Taxonomy" id="2528016"/>
    <lineage>
        <taxon>Bacteria</taxon>
        <taxon>Pseudomonadati</taxon>
        <taxon>Planctomycetota</taxon>
        <taxon>Planctomycetia</taxon>
        <taxon>Pirellulales</taxon>
        <taxon>Pirellulaceae</taxon>
        <taxon>Novipirellula</taxon>
    </lineage>
</organism>
<dbReference type="PANTHER" id="PTHR33362">
    <property type="entry name" value="SIALIC ACID TRAP TRANSPORTER PERMEASE PROTEIN SIAT-RELATED"/>
    <property type="match status" value="1"/>
</dbReference>
<feature type="transmembrane region" description="Helical" evidence="7">
    <location>
        <begin position="221"/>
        <end position="243"/>
    </location>
</feature>
<dbReference type="InterPro" id="IPR010656">
    <property type="entry name" value="DctM"/>
</dbReference>
<dbReference type="AlphaFoldDB" id="A0A5C6DSM1"/>
<dbReference type="GO" id="GO:0022857">
    <property type="term" value="F:transmembrane transporter activity"/>
    <property type="evidence" value="ECO:0007669"/>
    <property type="project" value="TreeGrafter"/>
</dbReference>
<feature type="transmembrane region" description="Helical" evidence="7">
    <location>
        <begin position="279"/>
        <end position="301"/>
    </location>
</feature>
<evidence type="ECO:0000256" key="7">
    <source>
        <dbReference type="SAM" id="Phobius"/>
    </source>
</evidence>
<feature type="transmembrane region" description="Helical" evidence="7">
    <location>
        <begin position="404"/>
        <end position="428"/>
    </location>
</feature>
<evidence type="ECO:0000256" key="1">
    <source>
        <dbReference type="ARBA" id="ARBA00004429"/>
    </source>
</evidence>
<dbReference type="PANTHER" id="PTHR33362:SF3">
    <property type="entry name" value="SIALIC ACID TRAP TRANSPORTER PERMEASE PROTEIN SIAT"/>
    <property type="match status" value="1"/>
</dbReference>
<reference evidence="9 10" key="1">
    <citation type="submission" date="2019-02" db="EMBL/GenBank/DDBJ databases">
        <title>Deep-cultivation of Planctomycetes and their phenomic and genomic characterization uncovers novel biology.</title>
        <authorList>
            <person name="Wiegand S."/>
            <person name="Jogler M."/>
            <person name="Boedeker C."/>
            <person name="Pinto D."/>
            <person name="Vollmers J."/>
            <person name="Rivas-Marin E."/>
            <person name="Kohn T."/>
            <person name="Peeters S.H."/>
            <person name="Heuer A."/>
            <person name="Rast P."/>
            <person name="Oberbeckmann S."/>
            <person name="Bunk B."/>
            <person name="Jeske O."/>
            <person name="Meyerdierks A."/>
            <person name="Storesund J.E."/>
            <person name="Kallscheuer N."/>
            <person name="Luecker S."/>
            <person name="Lage O.M."/>
            <person name="Pohl T."/>
            <person name="Merkel B.J."/>
            <person name="Hornburger P."/>
            <person name="Mueller R.-W."/>
            <person name="Bruemmer F."/>
            <person name="Labrenz M."/>
            <person name="Spormann A.M."/>
            <person name="Op Den Camp H."/>
            <person name="Overmann J."/>
            <person name="Amann R."/>
            <person name="Jetten M.S.M."/>
            <person name="Mascher T."/>
            <person name="Medema M.H."/>
            <person name="Devos D.P."/>
            <person name="Kaster A.-K."/>
            <person name="Ovreas L."/>
            <person name="Rohde M."/>
            <person name="Galperin M.Y."/>
            <person name="Jogler C."/>
        </authorList>
    </citation>
    <scope>NUCLEOTIDE SEQUENCE [LARGE SCALE GENOMIC DNA]</scope>
    <source>
        <strain evidence="9 10">Poly41</strain>
    </source>
</reference>
<dbReference type="RefSeq" id="WP_146526005.1">
    <property type="nucleotide sequence ID" value="NZ_SJPV01000003.1"/>
</dbReference>
<evidence type="ECO:0000256" key="6">
    <source>
        <dbReference type="ARBA" id="ARBA00023136"/>
    </source>
</evidence>
<accession>A0A5C6DSM1</accession>
<evidence type="ECO:0000313" key="9">
    <source>
        <dbReference type="EMBL" id="TWU39275.1"/>
    </source>
</evidence>
<evidence type="ECO:0000256" key="5">
    <source>
        <dbReference type="ARBA" id="ARBA00022989"/>
    </source>
</evidence>